<dbReference type="Proteomes" id="UP001210925">
    <property type="component" value="Unassembled WGS sequence"/>
</dbReference>
<dbReference type="SUPFAM" id="SSF52047">
    <property type="entry name" value="RNI-like"/>
    <property type="match status" value="1"/>
</dbReference>
<name>A0AAD5UF69_9FUNG</name>
<sequence>MLLTDLPFDVLEFQIYYYLDGYDIWQLSRVNRLFRERLQPFIKLLGATKKHPSEIWPTMQLEGLEETQKFRQLNMQQWKVKFPSIIIDSNSFLRLHNRLPKSSALSLHVSNFSKFIMRKNRLNCSVKNVTCIDIDRMGNHDNLSFDILKEMKLNEVRLGESHRNSFEKIVKILPALHITKLSLSMSITSLSHAKLLFQEVCKMPVTFLALCMMALTDECTPFLAEMLPKSSITELLILYTQIGKTGLDRIAHVLPKTKLKALRFENANPESDLYLELFKILPQTQITKLWCDNLSSEQVQNAIIDNLAKSKVTNAHLFIEPRNLERFIRQRKLVKFKNSCPIEDEGCEILSRNSIFLPNELDVSDCEITNSGISTLLDGMVKSDIKLLVLDGNCFDENGLEIVKKKLKYTPLERLSLGNTHLGYTISEKMLTKFLDGLESNLKAIQINNVVQAQMQIVKGVVVQYYADPAIMSILGFEEAHQGLEGVSMDETLEGLDEFEEGDFATDEEESNESDFVHEESESESEDSMDEEEQARIQDSD</sequence>
<accession>A0AAD5UF69</accession>
<evidence type="ECO:0000256" key="1">
    <source>
        <dbReference type="SAM" id="MobiDB-lite"/>
    </source>
</evidence>
<dbReference type="AlphaFoldDB" id="A0AAD5UF69"/>
<evidence type="ECO:0000313" key="2">
    <source>
        <dbReference type="EMBL" id="KAJ3253598.1"/>
    </source>
</evidence>
<dbReference type="EMBL" id="JADGKB010000105">
    <property type="protein sequence ID" value="KAJ3253598.1"/>
    <property type="molecule type" value="Genomic_DNA"/>
</dbReference>
<protein>
    <recommendedName>
        <fullName evidence="4">F-box domain-containing protein</fullName>
    </recommendedName>
</protein>
<feature type="region of interest" description="Disordered" evidence="1">
    <location>
        <begin position="496"/>
        <end position="541"/>
    </location>
</feature>
<feature type="compositionally biased region" description="Acidic residues" evidence="1">
    <location>
        <begin position="496"/>
        <end position="513"/>
    </location>
</feature>
<organism evidence="2 3">
    <name type="scientific">Boothiomyces macroporosus</name>
    <dbReference type="NCBI Taxonomy" id="261099"/>
    <lineage>
        <taxon>Eukaryota</taxon>
        <taxon>Fungi</taxon>
        <taxon>Fungi incertae sedis</taxon>
        <taxon>Chytridiomycota</taxon>
        <taxon>Chytridiomycota incertae sedis</taxon>
        <taxon>Chytridiomycetes</taxon>
        <taxon>Rhizophydiales</taxon>
        <taxon>Terramycetaceae</taxon>
        <taxon>Boothiomyces</taxon>
    </lineage>
</organism>
<feature type="compositionally biased region" description="Acidic residues" evidence="1">
    <location>
        <begin position="521"/>
        <end position="533"/>
    </location>
</feature>
<dbReference type="InterPro" id="IPR032675">
    <property type="entry name" value="LRR_dom_sf"/>
</dbReference>
<comment type="caution">
    <text evidence="2">The sequence shown here is derived from an EMBL/GenBank/DDBJ whole genome shotgun (WGS) entry which is preliminary data.</text>
</comment>
<reference evidence="2" key="1">
    <citation type="submission" date="2020-05" db="EMBL/GenBank/DDBJ databases">
        <title>Phylogenomic resolution of chytrid fungi.</title>
        <authorList>
            <person name="Stajich J.E."/>
            <person name="Amses K."/>
            <person name="Simmons R."/>
            <person name="Seto K."/>
            <person name="Myers J."/>
            <person name="Bonds A."/>
            <person name="Quandt C.A."/>
            <person name="Barry K."/>
            <person name="Liu P."/>
            <person name="Grigoriev I."/>
            <person name="Longcore J.E."/>
            <person name="James T.Y."/>
        </authorList>
    </citation>
    <scope>NUCLEOTIDE SEQUENCE</scope>
    <source>
        <strain evidence="2">PLAUS21</strain>
    </source>
</reference>
<evidence type="ECO:0000313" key="3">
    <source>
        <dbReference type="Proteomes" id="UP001210925"/>
    </source>
</evidence>
<evidence type="ECO:0008006" key="4">
    <source>
        <dbReference type="Google" id="ProtNLM"/>
    </source>
</evidence>
<gene>
    <name evidence="2" type="ORF">HK103_000440</name>
</gene>
<keyword evidence="3" id="KW-1185">Reference proteome</keyword>
<dbReference type="Gene3D" id="3.80.10.10">
    <property type="entry name" value="Ribonuclease Inhibitor"/>
    <property type="match status" value="2"/>
</dbReference>
<proteinExistence type="predicted"/>